<gene>
    <name evidence="1" type="ORF">NCTC503_02170</name>
</gene>
<evidence type="ECO:0000313" key="2">
    <source>
        <dbReference type="Proteomes" id="UP000308489"/>
    </source>
</evidence>
<dbReference type="EMBL" id="LR590481">
    <property type="protein sequence ID" value="VTQ93731.1"/>
    <property type="molecule type" value="Genomic_DNA"/>
</dbReference>
<proteinExistence type="predicted"/>
<dbReference type="RefSeq" id="WP_138210730.1">
    <property type="nucleotide sequence ID" value="NZ_CBCRUQ010000024.1"/>
</dbReference>
<accession>A0A4U9RQD7</accession>
<name>A0A4U9RQD7_HATHI</name>
<protein>
    <submittedName>
        <fullName evidence="1">Peptide chain release factor 2</fullName>
    </submittedName>
</protein>
<organism evidence="1 2">
    <name type="scientific">Hathewaya histolytica</name>
    <name type="common">Clostridium histolyticum</name>
    <dbReference type="NCBI Taxonomy" id="1498"/>
    <lineage>
        <taxon>Bacteria</taxon>
        <taxon>Bacillati</taxon>
        <taxon>Bacillota</taxon>
        <taxon>Clostridia</taxon>
        <taxon>Eubacteriales</taxon>
        <taxon>Clostridiaceae</taxon>
        <taxon>Hathewaya</taxon>
    </lineage>
</organism>
<dbReference type="Proteomes" id="UP000308489">
    <property type="component" value="Chromosome 1"/>
</dbReference>
<dbReference type="AlphaFoldDB" id="A0A4U9RQD7"/>
<keyword evidence="2" id="KW-1185">Reference proteome</keyword>
<reference evidence="1 2" key="1">
    <citation type="submission" date="2019-05" db="EMBL/GenBank/DDBJ databases">
        <authorList>
            <consortium name="Pathogen Informatics"/>
        </authorList>
    </citation>
    <scope>NUCLEOTIDE SEQUENCE [LARGE SCALE GENOMIC DNA]</scope>
    <source>
        <strain evidence="1 2">NCTC503</strain>
    </source>
</reference>
<sequence length="75" mass="8599">MITKITSISIINTSVGDRVAYTYTTLDDEGKIYKENVKGDFVAFNKEVLDHVVAIKEYVKENKINKELNKTEEDK</sequence>
<dbReference type="KEGG" id="hhw:NCTC503_02170"/>
<evidence type="ECO:0000313" key="1">
    <source>
        <dbReference type="EMBL" id="VTQ93731.1"/>
    </source>
</evidence>